<dbReference type="RefSeq" id="WP_037439607.1">
    <property type="nucleotide sequence ID" value="NZ_JPEO01000002.1"/>
</dbReference>
<evidence type="ECO:0000313" key="1">
    <source>
        <dbReference type="EMBL" id="KFZ38427.1"/>
    </source>
</evidence>
<dbReference type="Proteomes" id="UP000029264">
    <property type="component" value="Unassembled WGS sequence"/>
</dbReference>
<gene>
    <name evidence="1" type="ORF">HR45_02995</name>
</gene>
<keyword evidence="2" id="KW-1185">Reference proteome</keyword>
<evidence type="ECO:0000313" key="2">
    <source>
        <dbReference type="Proteomes" id="UP000029264"/>
    </source>
</evidence>
<dbReference type="STRING" id="1515746.HR45_02995"/>
<name>A0A094JGV2_9GAMM</name>
<dbReference type="EMBL" id="JPEO01000002">
    <property type="protein sequence ID" value="KFZ38427.1"/>
    <property type="molecule type" value="Genomic_DNA"/>
</dbReference>
<comment type="caution">
    <text evidence="1">The sequence shown here is derived from an EMBL/GenBank/DDBJ whole genome shotgun (WGS) entry which is preliminary data.</text>
</comment>
<dbReference type="AlphaFoldDB" id="A0A094JGV2"/>
<reference evidence="1 2" key="1">
    <citation type="submission" date="2014-06" db="EMBL/GenBank/DDBJ databases">
        <title>Shewanella sp. YQH10.</title>
        <authorList>
            <person name="Liu Y."/>
            <person name="Zeng R."/>
        </authorList>
    </citation>
    <scope>NUCLEOTIDE SEQUENCE [LARGE SCALE GENOMIC DNA]</scope>
    <source>
        <strain evidence="1 2">YQH10</strain>
    </source>
</reference>
<protein>
    <submittedName>
        <fullName evidence="1">Uncharacterized protein</fullName>
    </submittedName>
</protein>
<proteinExistence type="predicted"/>
<accession>A0A094JGV2</accession>
<organism evidence="1 2">
    <name type="scientific">Shewanella mangrovi</name>
    <dbReference type="NCBI Taxonomy" id="1515746"/>
    <lineage>
        <taxon>Bacteria</taxon>
        <taxon>Pseudomonadati</taxon>
        <taxon>Pseudomonadota</taxon>
        <taxon>Gammaproteobacteria</taxon>
        <taxon>Alteromonadales</taxon>
        <taxon>Shewanellaceae</taxon>
        <taxon>Shewanella</taxon>
    </lineage>
</organism>
<sequence length="106" mass="11530">MSLSIVNSGNIAQQNKPKIHIENPEDSLPALLIQLLKHVDVSFGAVPIDLINLTLGTCQEIGLVLTTELDNKQSSYLSRTLSTLSHDQFLQSVALEAVLNVPVRQA</sequence>